<evidence type="ECO:0000313" key="2">
    <source>
        <dbReference type="Proteomes" id="UP001055072"/>
    </source>
</evidence>
<gene>
    <name evidence="1" type="ORF">BDY19DRAFT_299970</name>
</gene>
<evidence type="ECO:0000313" key="1">
    <source>
        <dbReference type="EMBL" id="KAI0087096.1"/>
    </source>
</evidence>
<name>A0ACB8TYL6_9APHY</name>
<sequence>MNTEEDTSDVETPDENVQHAELSRHLGQLHEHISQVQRHILGYDESNVLSPSFYLPNSCWTSDEKGRFFHALAIHSRLRPDLIAEHVTTKSLADVCLYLDMLEDTLHSSGSVSSNTGSKFVPMSRRDFPLAHEVTHDWAEYEAQLANSAIAIEPTLLQMQTPRARETEKYNQRIAVRARKGAAHSAGVERDREGEKARNAQFQEWLKSRQSEWDVEDALSELDDVRLRAIDSILREDEDSWSVPRGSTLGSLSTHEEMLLPGAQAGEEKLSEQGDAEIDFAEQDGDAEGSQLTAEAVANLPQGDIPLSPASRKRLRKRLYMRRKRAEKTGQVVDNSMARLKPGRKTKPLKRTAEQDGLEEREEAGGESRRTRHSHPSGKTIPYKIREEFDSLGLDSVRLRQDGLGLFHMTALGQLMRTYNILHDVSEDVCSQISANTIQALEKHVVAFVSQLIRQSIVSRDQEMAAKTQTKVWRLAKSQIITTANVSHALSLLTEKTYDRRQHFANLVKCLNLESDSDSSENAEDTHASTRRSASINNADDYVEPDFDSRYTAPIPLRRTIFPPFVRFSNASPIPSTSHVLHSHPLGTTSLPYDTNGHDEELLPSETDEEGLEAELADEEELDEHDHEQEASYENRLWHIFKPPPEDSELVVSGVKRVHSDGDDDSDSDREKTKKKRLKYKPRVNKKTGQPTGKVKSAPFIEDSDDE</sequence>
<accession>A0ACB8TYL6</accession>
<comment type="caution">
    <text evidence="1">The sequence shown here is derived from an EMBL/GenBank/DDBJ whole genome shotgun (WGS) entry which is preliminary data.</text>
</comment>
<organism evidence="1 2">
    <name type="scientific">Irpex rosettiformis</name>
    <dbReference type="NCBI Taxonomy" id="378272"/>
    <lineage>
        <taxon>Eukaryota</taxon>
        <taxon>Fungi</taxon>
        <taxon>Dikarya</taxon>
        <taxon>Basidiomycota</taxon>
        <taxon>Agaricomycotina</taxon>
        <taxon>Agaricomycetes</taxon>
        <taxon>Polyporales</taxon>
        <taxon>Irpicaceae</taxon>
        <taxon>Irpex</taxon>
    </lineage>
</organism>
<protein>
    <submittedName>
        <fullName evidence="1">Uncharacterized protein</fullName>
    </submittedName>
</protein>
<dbReference type="Proteomes" id="UP001055072">
    <property type="component" value="Unassembled WGS sequence"/>
</dbReference>
<reference evidence="1" key="1">
    <citation type="journal article" date="2021" name="Environ. Microbiol.">
        <title>Gene family expansions and transcriptome signatures uncover fungal adaptations to wood decay.</title>
        <authorList>
            <person name="Hage H."/>
            <person name="Miyauchi S."/>
            <person name="Viragh M."/>
            <person name="Drula E."/>
            <person name="Min B."/>
            <person name="Chaduli D."/>
            <person name="Navarro D."/>
            <person name="Favel A."/>
            <person name="Norest M."/>
            <person name="Lesage-Meessen L."/>
            <person name="Balint B."/>
            <person name="Merenyi Z."/>
            <person name="de Eugenio L."/>
            <person name="Morin E."/>
            <person name="Martinez A.T."/>
            <person name="Baldrian P."/>
            <person name="Stursova M."/>
            <person name="Martinez M.J."/>
            <person name="Novotny C."/>
            <person name="Magnuson J.K."/>
            <person name="Spatafora J.W."/>
            <person name="Maurice S."/>
            <person name="Pangilinan J."/>
            <person name="Andreopoulos W."/>
            <person name="LaButti K."/>
            <person name="Hundley H."/>
            <person name="Na H."/>
            <person name="Kuo A."/>
            <person name="Barry K."/>
            <person name="Lipzen A."/>
            <person name="Henrissat B."/>
            <person name="Riley R."/>
            <person name="Ahrendt S."/>
            <person name="Nagy L.G."/>
            <person name="Grigoriev I.V."/>
            <person name="Martin F."/>
            <person name="Rosso M.N."/>
        </authorList>
    </citation>
    <scope>NUCLEOTIDE SEQUENCE</scope>
    <source>
        <strain evidence="1">CBS 384.51</strain>
    </source>
</reference>
<proteinExistence type="predicted"/>
<dbReference type="EMBL" id="MU274919">
    <property type="protein sequence ID" value="KAI0087096.1"/>
    <property type="molecule type" value="Genomic_DNA"/>
</dbReference>
<keyword evidence="2" id="KW-1185">Reference proteome</keyword>